<keyword evidence="2" id="KW-1185">Reference proteome</keyword>
<dbReference type="AlphaFoldDB" id="A0A4R5MCG3"/>
<comment type="caution">
    <text evidence="1">The sequence shown here is derived from an EMBL/GenBank/DDBJ whole genome shotgun (WGS) entry which is preliminary data.</text>
</comment>
<name>A0A4R5MCG3_9BURK</name>
<reference evidence="1 2" key="1">
    <citation type="submission" date="2019-03" db="EMBL/GenBank/DDBJ databases">
        <title>Paraburkholderia sp. 4M-K11, isolated from subtropical forest soil.</title>
        <authorList>
            <person name="Gao Z.-H."/>
            <person name="Qiu L.-H."/>
        </authorList>
    </citation>
    <scope>NUCLEOTIDE SEQUENCE [LARGE SCALE GENOMIC DNA]</scope>
    <source>
        <strain evidence="1 2">4M-K11</strain>
    </source>
</reference>
<accession>A0A4R5MCG3</accession>
<evidence type="ECO:0000313" key="2">
    <source>
        <dbReference type="Proteomes" id="UP000295722"/>
    </source>
</evidence>
<sequence>MRKVVIALIAIASAYFYFTHHSDSKAYDCVRRLSPDGLHVAEECTLDWDHGDNPKYVGRVYDTSGKLILRRTFHTPSPEITWAGNHLLFSNGGGDDDFVVFPLSLYDRINAAYWRLTQW</sequence>
<dbReference type="RefSeq" id="WP_133194394.1">
    <property type="nucleotide sequence ID" value="NZ_JBHUCW010000006.1"/>
</dbReference>
<dbReference type="OrthoDB" id="9100424at2"/>
<proteinExistence type="predicted"/>
<gene>
    <name evidence="1" type="ORF">EYW47_08310</name>
</gene>
<evidence type="ECO:0000313" key="1">
    <source>
        <dbReference type="EMBL" id="TDG24549.1"/>
    </source>
</evidence>
<dbReference type="Proteomes" id="UP000295722">
    <property type="component" value="Unassembled WGS sequence"/>
</dbReference>
<organism evidence="1 2">
    <name type="scientific">Paraburkholderia silviterrae</name>
    <dbReference type="NCBI Taxonomy" id="2528715"/>
    <lineage>
        <taxon>Bacteria</taxon>
        <taxon>Pseudomonadati</taxon>
        <taxon>Pseudomonadota</taxon>
        <taxon>Betaproteobacteria</taxon>
        <taxon>Burkholderiales</taxon>
        <taxon>Burkholderiaceae</taxon>
        <taxon>Paraburkholderia</taxon>
    </lineage>
</organism>
<protein>
    <submittedName>
        <fullName evidence="1">Uncharacterized protein</fullName>
    </submittedName>
</protein>
<dbReference type="EMBL" id="SMRP01000003">
    <property type="protein sequence ID" value="TDG24549.1"/>
    <property type="molecule type" value="Genomic_DNA"/>
</dbReference>